<evidence type="ECO:0000256" key="6">
    <source>
        <dbReference type="ARBA" id="ARBA00024343"/>
    </source>
</evidence>
<dbReference type="InterPro" id="IPR036955">
    <property type="entry name" value="AP2/ERF_dom_sf"/>
</dbReference>
<proteinExistence type="inferred from homology"/>
<dbReference type="PANTHER" id="PTHR31190:SF72">
    <property type="entry name" value="AP2 DOMAIN CONTAINING PROTEIN, EXPRESSED"/>
    <property type="match status" value="1"/>
</dbReference>
<reference evidence="8" key="1">
    <citation type="submission" date="2020-09" db="EMBL/GenBank/DDBJ databases">
        <title>Genome-Enabled Discovery of Anthraquinone Biosynthesis in Senna tora.</title>
        <authorList>
            <person name="Kang S.-H."/>
            <person name="Pandey R.P."/>
            <person name="Lee C.-M."/>
            <person name="Sim J.-S."/>
            <person name="Jeong J.-T."/>
            <person name="Choi B.-S."/>
            <person name="Jung M."/>
            <person name="Ginzburg D."/>
            <person name="Zhao K."/>
            <person name="Won S.Y."/>
            <person name="Oh T.-J."/>
            <person name="Yu Y."/>
            <person name="Kim N.-H."/>
            <person name="Lee O.R."/>
            <person name="Lee T.-H."/>
            <person name="Bashyal P."/>
            <person name="Kim T.-S."/>
            <person name="Lee W.-H."/>
            <person name="Kawkins C."/>
            <person name="Kim C.-K."/>
            <person name="Kim J.S."/>
            <person name="Ahn B.O."/>
            <person name="Rhee S.Y."/>
            <person name="Sohng J.K."/>
        </authorList>
    </citation>
    <scope>NUCLEOTIDE SEQUENCE</scope>
    <source>
        <tissue evidence="8">Leaf</tissue>
    </source>
</reference>
<dbReference type="PRINTS" id="PR00367">
    <property type="entry name" value="ETHRSPELEMNT"/>
</dbReference>
<dbReference type="GO" id="GO:0005634">
    <property type="term" value="C:nucleus"/>
    <property type="evidence" value="ECO:0007669"/>
    <property type="project" value="UniProtKB-SubCell"/>
</dbReference>
<dbReference type="OrthoDB" id="674504at2759"/>
<dbReference type="GO" id="GO:0003677">
    <property type="term" value="F:DNA binding"/>
    <property type="evidence" value="ECO:0007669"/>
    <property type="project" value="UniProtKB-KW"/>
</dbReference>
<evidence type="ECO:0000259" key="7">
    <source>
        <dbReference type="PROSITE" id="PS51032"/>
    </source>
</evidence>
<dbReference type="FunFam" id="3.30.730.10:FF:000001">
    <property type="entry name" value="Ethylene-responsive transcription factor 2"/>
    <property type="match status" value="1"/>
</dbReference>
<keyword evidence="3" id="KW-0238">DNA-binding</keyword>
<dbReference type="Pfam" id="PF00847">
    <property type="entry name" value="AP2"/>
    <property type="match status" value="1"/>
</dbReference>
<evidence type="ECO:0000256" key="5">
    <source>
        <dbReference type="ARBA" id="ARBA00023242"/>
    </source>
</evidence>
<dbReference type="InterPro" id="IPR001471">
    <property type="entry name" value="AP2/ERF_dom"/>
</dbReference>
<dbReference type="AlphaFoldDB" id="A0A834W093"/>
<dbReference type="InterPro" id="IPR016177">
    <property type="entry name" value="DNA-bd_dom_sf"/>
</dbReference>
<evidence type="ECO:0000313" key="8">
    <source>
        <dbReference type="EMBL" id="KAF7804648.1"/>
    </source>
</evidence>
<comment type="caution">
    <text evidence="8">The sequence shown here is derived from an EMBL/GenBank/DDBJ whole genome shotgun (WGS) entry which is preliminary data.</text>
</comment>
<feature type="domain" description="AP2/ERF" evidence="7">
    <location>
        <begin position="65"/>
        <end position="123"/>
    </location>
</feature>
<dbReference type="GO" id="GO:0003700">
    <property type="term" value="F:DNA-binding transcription factor activity"/>
    <property type="evidence" value="ECO:0007669"/>
    <property type="project" value="InterPro"/>
</dbReference>
<dbReference type="SMART" id="SM00380">
    <property type="entry name" value="AP2"/>
    <property type="match status" value="1"/>
</dbReference>
<comment type="subcellular location">
    <subcellularLocation>
        <location evidence="1">Nucleus</location>
    </subcellularLocation>
</comment>
<dbReference type="PROSITE" id="PS51032">
    <property type="entry name" value="AP2_ERF"/>
    <property type="match status" value="1"/>
</dbReference>
<gene>
    <name evidence="8" type="ORF">G2W53_043759</name>
</gene>
<dbReference type="Gene3D" id="3.30.730.10">
    <property type="entry name" value="AP2/ERF domain"/>
    <property type="match status" value="1"/>
</dbReference>
<dbReference type="Proteomes" id="UP000634136">
    <property type="component" value="Unassembled WGS sequence"/>
</dbReference>
<evidence type="ECO:0000313" key="9">
    <source>
        <dbReference type="Proteomes" id="UP000634136"/>
    </source>
</evidence>
<evidence type="ECO:0000256" key="2">
    <source>
        <dbReference type="ARBA" id="ARBA00023015"/>
    </source>
</evidence>
<organism evidence="8 9">
    <name type="scientific">Senna tora</name>
    <dbReference type="NCBI Taxonomy" id="362788"/>
    <lineage>
        <taxon>Eukaryota</taxon>
        <taxon>Viridiplantae</taxon>
        <taxon>Streptophyta</taxon>
        <taxon>Embryophyta</taxon>
        <taxon>Tracheophyta</taxon>
        <taxon>Spermatophyta</taxon>
        <taxon>Magnoliopsida</taxon>
        <taxon>eudicotyledons</taxon>
        <taxon>Gunneridae</taxon>
        <taxon>Pentapetalae</taxon>
        <taxon>rosids</taxon>
        <taxon>fabids</taxon>
        <taxon>Fabales</taxon>
        <taxon>Fabaceae</taxon>
        <taxon>Caesalpinioideae</taxon>
        <taxon>Cassia clade</taxon>
        <taxon>Senna</taxon>
    </lineage>
</organism>
<keyword evidence="2" id="KW-0805">Transcription regulation</keyword>
<sequence length="151" mass="16882">MESKMKWPYTREEERWELCYKGSGSSNSNSNSNSGGVDEAVLDCLSFDMVDSIEKKKKEVEKGKAYVGVRKRPWGKYAAEIRDSTRNGARVWLGTFQTPEAAALAYDQAAFCMRGTNALLNFPLQTVTQSLQAFNNPSTHTTLSPALHLKH</sequence>
<dbReference type="PANTHER" id="PTHR31190">
    <property type="entry name" value="DNA-BINDING DOMAIN"/>
    <property type="match status" value="1"/>
</dbReference>
<comment type="similarity">
    <text evidence="6">Belongs to the AP2/ERF transcription factor family. ERF subfamily.</text>
</comment>
<evidence type="ECO:0000256" key="4">
    <source>
        <dbReference type="ARBA" id="ARBA00023163"/>
    </source>
</evidence>
<name>A0A834W093_9FABA</name>
<keyword evidence="4" id="KW-0804">Transcription</keyword>
<evidence type="ECO:0000256" key="1">
    <source>
        <dbReference type="ARBA" id="ARBA00004123"/>
    </source>
</evidence>
<dbReference type="InterPro" id="IPR044808">
    <property type="entry name" value="ERF_plant"/>
</dbReference>
<dbReference type="CDD" id="cd00018">
    <property type="entry name" value="AP2"/>
    <property type="match status" value="1"/>
</dbReference>
<dbReference type="GO" id="GO:0009873">
    <property type="term" value="P:ethylene-activated signaling pathway"/>
    <property type="evidence" value="ECO:0007669"/>
    <property type="project" value="InterPro"/>
</dbReference>
<dbReference type="SUPFAM" id="SSF54171">
    <property type="entry name" value="DNA-binding domain"/>
    <property type="match status" value="1"/>
</dbReference>
<protein>
    <submittedName>
        <fullName evidence="8">Ethylene-responsive transcription factor 1B-like</fullName>
    </submittedName>
</protein>
<evidence type="ECO:0000256" key="3">
    <source>
        <dbReference type="ARBA" id="ARBA00023125"/>
    </source>
</evidence>
<accession>A0A834W093</accession>
<dbReference type="EMBL" id="JAAIUW010000013">
    <property type="protein sequence ID" value="KAF7804648.1"/>
    <property type="molecule type" value="Genomic_DNA"/>
</dbReference>
<keyword evidence="5" id="KW-0539">Nucleus</keyword>
<keyword evidence="9" id="KW-1185">Reference proteome</keyword>